<evidence type="ECO:0000256" key="7">
    <source>
        <dbReference type="ARBA" id="ARBA00022833"/>
    </source>
</evidence>
<evidence type="ECO:0000256" key="6">
    <source>
        <dbReference type="ARBA" id="ARBA00022786"/>
    </source>
</evidence>
<proteinExistence type="predicted"/>
<keyword evidence="11" id="KW-1185">Reference proteome</keyword>
<keyword evidence="7" id="KW-0862">Zinc</keyword>
<dbReference type="Proteomes" id="UP001370490">
    <property type="component" value="Unassembled WGS sequence"/>
</dbReference>
<dbReference type="SMART" id="SM00184">
    <property type="entry name" value="RING"/>
    <property type="match status" value="1"/>
</dbReference>
<reference evidence="10 11" key="1">
    <citation type="submission" date="2023-12" db="EMBL/GenBank/DDBJ databases">
        <title>A high-quality genome assembly for Dillenia turbinata (Dilleniales).</title>
        <authorList>
            <person name="Chanderbali A."/>
        </authorList>
    </citation>
    <scope>NUCLEOTIDE SEQUENCE [LARGE SCALE GENOMIC DNA]</scope>
    <source>
        <strain evidence="10">LSX21</strain>
        <tissue evidence="10">Leaf</tissue>
    </source>
</reference>
<evidence type="ECO:0000313" key="10">
    <source>
        <dbReference type="EMBL" id="KAK6929210.1"/>
    </source>
</evidence>
<dbReference type="PROSITE" id="PS50089">
    <property type="entry name" value="ZF_RING_2"/>
    <property type="match status" value="1"/>
</dbReference>
<keyword evidence="5 8" id="KW-0863">Zinc-finger</keyword>
<evidence type="ECO:0000256" key="5">
    <source>
        <dbReference type="ARBA" id="ARBA00022771"/>
    </source>
</evidence>
<dbReference type="PANTHER" id="PTHR22937">
    <property type="entry name" value="E3 UBIQUITIN-PROTEIN LIGASE RNF165"/>
    <property type="match status" value="1"/>
</dbReference>
<dbReference type="CDD" id="cd16469">
    <property type="entry name" value="RING-H2_RNF24-like"/>
    <property type="match status" value="1"/>
</dbReference>
<keyword evidence="6" id="KW-0833">Ubl conjugation pathway</keyword>
<dbReference type="Pfam" id="PF13639">
    <property type="entry name" value="zf-RING_2"/>
    <property type="match status" value="1"/>
</dbReference>
<dbReference type="GO" id="GO:0061630">
    <property type="term" value="F:ubiquitin protein ligase activity"/>
    <property type="evidence" value="ECO:0007669"/>
    <property type="project" value="UniProtKB-EC"/>
</dbReference>
<protein>
    <recommendedName>
        <fullName evidence="2">RING-type E3 ubiquitin transferase</fullName>
        <ecNumber evidence="2">2.3.2.27</ecNumber>
    </recommendedName>
</protein>
<comment type="catalytic activity">
    <reaction evidence="1">
        <text>S-ubiquitinyl-[E2 ubiquitin-conjugating enzyme]-L-cysteine + [acceptor protein]-L-lysine = [E2 ubiquitin-conjugating enzyme]-L-cysteine + N(6)-ubiquitinyl-[acceptor protein]-L-lysine.</text>
        <dbReference type="EC" id="2.3.2.27"/>
    </reaction>
</comment>
<evidence type="ECO:0000256" key="2">
    <source>
        <dbReference type="ARBA" id="ARBA00012483"/>
    </source>
</evidence>
<evidence type="ECO:0000313" key="11">
    <source>
        <dbReference type="Proteomes" id="UP001370490"/>
    </source>
</evidence>
<dbReference type="InterPro" id="IPR001841">
    <property type="entry name" value="Znf_RING"/>
</dbReference>
<evidence type="ECO:0000259" key="9">
    <source>
        <dbReference type="PROSITE" id="PS50089"/>
    </source>
</evidence>
<organism evidence="10 11">
    <name type="scientific">Dillenia turbinata</name>
    <dbReference type="NCBI Taxonomy" id="194707"/>
    <lineage>
        <taxon>Eukaryota</taxon>
        <taxon>Viridiplantae</taxon>
        <taxon>Streptophyta</taxon>
        <taxon>Embryophyta</taxon>
        <taxon>Tracheophyta</taxon>
        <taxon>Spermatophyta</taxon>
        <taxon>Magnoliopsida</taxon>
        <taxon>eudicotyledons</taxon>
        <taxon>Gunneridae</taxon>
        <taxon>Pentapetalae</taxon>
        <taxon>Dilleniales</taxon>
        <taxon>Dilleniaceae</taxon>
        <taxon>Dillenia</taxon>
    </lineage>
</organism>
<dbReference type="InterPro" id="IPR013083">
    <property type="entry name" value="Znf_RING/FYVE/PHD"/>
</dbReference>
<evidence type="ECO:0000256" key="3">
    <source>
        <dbReference type="ARBA" id="ARBA00022679"/>
    </source>
</evidence>
<dbReference type="InterPro" id="IPR045191">
    <property type="entry name" value="MBR1/2-like"/>
</dbReference>
<gene>
    <name evidence="10" type="ORF">RJ641_005415</name>
</gene>
<dbReference type="GO" id="GO:0008270">
    <property type="term" value="F:zinc ion binding"/>
    <property type="evidence" value="ECO:0007669"/>
    <property type="project" value="UniProtKB-KW"/>
</dbReference>
<keyword evidence="3" id="KW-0808">Transferase</keyword>
<dbReference type="EC" id="2.3.2.27" evidence="2"/>
<feature type="domain" description="RING-type" evidence="9">
    <location>
        <begin position="478"/>
        <end position="520"/>
    </location>
</feature>
<evidence type="ECO:0000256" key="1">
    <source>
        <dbReference type="ARBA" id="ARBA00000900"/>
    </source>
</evidence>
<dbReference type="Gene3D" id="3.30.40.10">
    <property type="entry name" value="Zinc/RING finger domain, C3HC4 (zinc finger)"/>
    <property type="match status" value="1"/>
</dbReference>
<evidence type="ECO:0000256" key="4">
    <source>
        <dbReference type="ARBA" id="ARBA00022723"/>
    </source>
</evidence>
<dbReference type="SUPFAM" id="SSF57850">
    <property type="entry name" value="RING/U-box"/>
    <property type="match status" value="1"/>
</dbReference>
<accession>A0AAN8V810</accession>
<comment type="caution">
    <text evidence="10">The sequence shown here is derived from an EMBL/GenBank/DDBJ whole genome shotgun (WGS) entry which is preliminary data.</text>
</comment>
<sequence length="531" mass="59138">MGHRHLRNTFQPYGQEQNRINRAAEQSFVNMGRSVPPESTFVYPMENMSTVVPHPSGWNFNGRPYDYSSSIFTTEAPHFPSGVSVPSHQSFQHSSAAGSSYLPFENNSGHTYSNYHNRHAIHEAQGSSLDPGVDNRRWGLKRKIPGDPILCERGSTSRFYGTRNSLPHLESRREKPAPLYQPFPLGPDGLPCYRAHSLSIGREESLRNARSRSGLDLNNPIRANFSNSHDHHPTIHPTSYSGSLDCINANEISDHWDHTLVAHPAHGRSFAPDTNAFRNDACHFLFGSNTADIFMNRHASTSSSNAISTSNYIHGQPEAGREIQTNYIQGTFPSYRAGPINSSLGHESAISQNGFQLLSESYPPRHTRSSYAGGWHNCHINGWSRVAAGRTPAISNGIDSHERFGLEASVITDQSSFYASRNVFDQYRDMRLDIDNMSYEELLALTERLGNVSTGLPEDMIIRCLTEKLCTEEEEESCAICLEVYKKNEAVGTLKNCGHNYHVGCIKQWLLLKNVCPICKASALSDSPLGN</sequence>
<dbReference type="AlphaFoldDB" id="A0AAN8V810"/>
<evidence type="ECO:0000256" key="8">
    <source>
        <dbReference type="PROSITE-ProRule" id="PRU00175"/>
    </source>
</evidence>
<name>A0AAN8V810_9MAGN</name>
<keyword evidence="4" id="KW-0479">Metal-binding</keyword>
<dbReference type="EMBL" id="JBAMMX010000013">
    <property type="protein sequence ID" value="KAK6929210.1"/>
    <property type="molecule type" value="Genomic_DNA"/>
</dbReference>
<dbReference type="PANTHER" id="PTHR22937:SF65">
    <property type="entry name" value="E3 UBIQUITIN-PROTEIN LIGASE ARK2C"/>
    <property type="match status" value="1"/>
</dbReference>